<organism evidence="2 3">
    <name type="scientific">Halovenus carboxidivorans</name>
    <dbReference type="NCBI Taxonomy" id="2692199"/>
    <lineage>
        <taxon>Archaea</taxon>
        <taxon>Methanobacteriati</taxon>
        <taxon>Methanobacteriota</taxon>
        <taxon>Stenosarchaea group</taxon>
        <taxon>Halobacteria</taxon>
        <taxon>Halobacteriales</taxon>
        <taxon>Haloarculaceae</taxon>
        <taxon>Halovenus</taxon>
    </lineage>
</organism>
<dbReference type="AlphaFoldDB" id="A0A6B0T6N6"/>
<dbReference type="Proteomes" id="UP000466535">
    <property type="component" value="Unassembled WGS sequence"/>
</dbReference>
<name>A0A6B0T6N6_9EURY</name>
<keyword evidence="1" id="KW-1133">Transmembrane helix</keyword>
<feature type="transmembrane region" description="Helical" evidence="1">
    <location>
        <begin position="70"/>
        <end position="86"/>
    </location>
</feature>
<evidence type="ECO:0000313" key="3">
    <source>
        <dbReference type="Proteomes" id="UP000466535"/>
    </source>
</evidence>
<accession>A0A6B0T6N6</accession>
<reference evidence="2 3" key="1">
    <citation type="submission" date="2019-12" db="EMBL/GenBank/DDBJ databases">
        <title>Isolation and characterization of three novel carbon monoxide-oxidizing members of Halobacteria from salione crusts and soils.</title>
        <authorList>
            <person name="Myers M.R."/>
            <person name="King G.M."/>
        </authorList>
    </citation>
    <scope>NUCLEOTIDE SEQUENCE [LARGE SCALE GENOMIC DNA]</scope>
    <source>
        <strain evidence="2 3">WSH3</strain>
    </source>
</reference>
<feature type="transmembrane region" description="Helical" evidence="1">
    <location>
        <begin position="12"/>
        <end position="39"/>
    </location>
</feature>
<evidence type="ECO:0000313" key="2">
    <source>
        <dbReference type="EMBL" id="MXR50942.1"/>
    </source>
</evidence>
<keyword evidence="3" id="KW-1185">Reference proteome</keyword>
<dbReference type="RefSeq" id="WP_159763024.1">
    <property type="nucleotide sequence ID" value="NZ_WUUT01000001.1"/>
</dbReference>
<sequence>MTGESRGGFGTGLIATFVSAFGVLLGVVLAFISAVCWAADPFKPPAALCSGFGSALALALSGGAGLSQLLGIPASVLVLVWAGLTVRERSMAESFHERMTS</sequence>
<keyword evidence="1" id="KW-0472">Membrane</keyword>
<proteinExistence type="predicted"/>
<gene>
    <name evidence="2" type="ORF">GRX03_04880</name>
</gene>
<comment type="caution">
    <text evidence="2">The sequence shown here is derived from an EMBL/GenBank/DDBJ whole genome shotgun (WGS) entry which is preliminary data.</text>
</comment>
<keyword evidence="1" id="KW-0812">Transmembrane</keyword>
<evidence type="ECO:0000256" key="1">
    <source>
        <dbReference type="SAM" id="Phobius"/>
    </source>
</evidence>
<dbReference type="EMBL" id="WUUT01000001">
    <property type="protein sequence ID" value="MXR50942.1"/>
    <property type="molecule type" value="Genomic_DNA"/>
</dbReference>
<protein>
    <submittedName>
        <fullName evidence="2">Uncharacterized protein</fullName>
    </submittedName>
</protein>